<accession>A0A0F4ZE61</accession>
<comment type="caution">
    <text evidence="2">The sequence shown here is derived from an EMBL/GenBank/DDBJ whole genome shotgun (WGS) entry which is preliminary data.</text>
</comment>
<gene>
    <name evidence="2" type="ORF">TD95_003728</name>
</gene>
<evidence type="ECO:0000313" key="2">
    <source>
        <dbReference type="EMBL" id="KKA28183.1"/>
    </source>
</evidence>
<dbReference type="Proteomes" id="UP000033483">
    <property type="component" value="Unassembled WGS sequence"/>
</dbReference>
<proteinExistence type="predicted"/>
<keyword evidence="3" id="KW-1185">Reference proteome</keyword>
<dbReference type="PANTHER" id="PTHR12751">
    <property type="entry name" value="PHOSPHATASE AND ACTIN REGULATOR PHACTR"/>
    <property type="match status" value="1"/>
</dbReference>
<feature type="region of interest" description="Disordered" evidence="1">
    <location>
        <begin position="396"/>
        <end position="441"/>
    </location>
</feature>
<feature type="compositionally biased region" description="Polar residues" evidence="1">
    <location>
        <begin position="101"/>
        <end position="120"/>
    </location>
</feature>
<evidence type="ECO:0008006" key="4">
    <source>
        <dbReference type="Google" id="ProtNLM"/>
    </source>
</evidence>
<sequence length="738" mass="79322">MLQHSHSSSQSQLMAQNHRNSFHAASIPVNMQPAYRPVVAPIQPYAFTATPSLHAPTSQRHQSSRTAQQLPGNVPRTSEVSRARMTSPVAYASGSSKRDSISSLSMVNLQANSQASTAPSRPQPDRYRRGSSSGQQKPGVSPIAPVGTNMSVNGHMYHHTNSSDTRIASRHHRGSSVDNTASHDVRTNPEEIKRMRRRSIQTLDFNEFQSMAPPSLSEFRRGSDSEVAEVRKMEAKKPKTLRLVAPMDMRSRSGSFESASSSNRSAPTNSTQSSVQSSSSSTSRNTDNDKPEFSIPPRGSSNMDAMKRAPTPSPLSGNAKMAKSADKAAAVSTQGAASSASKSNTAASSSQTAPAKTDSPAAQKLAAINQGGKGKTKTSRLRRALSFGSMAEFRRVGATSAQNQQTQEQDDVVLPLPSGRPAANITRPQTAGGGTLRNQPSLDNVDEAEQERIAKKQEASGLGNNIYGPRIFGGSTDNLSISSTASSASVMIRKMGRGMKRGGRSLVGLFRPKSMISTSLDSSSGVTELTMVNAEAERQRSVQQNSQRIAEEPARTASLTSQRAGSSGTDSSSANKNTEAQISQPKGILKRRGGSPNRAVTESDGPGLMLPEIPAISDSPNSSAPSTPNDDGHKRVGGVAIGNEDYFVTALKLRQDGAGSTTPRQAMKRNATFSPRIVFHDTWPSQEYDRRGEIATCNRLTPLLAQQIKEELNSFKMTLTRRQEMEVHENSKIYTHFF</sequence>
<feature type="compositionally biased region" description="Low complexity" evidence="1">
    <location>
        <begin position="319"/>
        <end position="357"/>
    </location>
</feature>
<feature type="region of interest" description="Disordered" evidence="1">
    <location>
        <begin position="230"/>
        <end position="381"/>
    </location>
</feature>
<evidence type="ECO:0000313" key="3">
    <source>
        <dbReference type="Proteomes" id="UP000033483"/>
    </source>
</evidence>
<evidence type="ECO:0000256" key="1">
    <source>
        <dbReference type="SAM" id="MobiDB-lite"/>
    </source>
</evidence>
<feature type="compositionally biased region" description="Low complexity" evidence="1">
    <location>
        <begin position="252"/>
        <end position="283"/>
    </location>
</feature>
<feature type="region of interest" description="Disordered" evidence="1">
    <location>
        <begin position="53"/>
        <end position="193"/>
    </location>
</feature>
<feature type="compositionally biased region" description="Polar residues" evidence="1">
    <location>
        <begin position="618"/>
        <end position="629"/>
    </location>
</feature>
<protein>
    <recommendedName>
        <fullName evidence="4">Protein BNI4</fullName>
    </recommendedName>
</protein>
<feature type="region of interest" description="Disordered" evidence="1">
    <location>
        <begin position="535"/>
        <end position="634"/>
    </location>
</feature>
<feature type="compositionally biased region" description="Polar residues" evidence="1">
    <location>
        <begin position="53"/>
        <end position="80"/>
    </location>
</feature>
<dbReference type="PANTHER" id="PTHR12751:SF18">
    <property type="entry name" value="PHOSPHATASE AND ACTIN REGULATOR 1"/>
    <property type="match status" value="1"/>
</dbReference>
<dbReference type="EMBL" id="LAEV01001407">
    <property type="protein sequence ID" value="KKA28183.1"/>
    <property type="molecule type" value="Genomic_DNA"/>
</dbReference>
<feature type="compositionally biased region" description="Polar residues" evidence="1">
    <location>
        <begin position="557"/>
        <end position="584"/>
    </location>
</feature>
<dbReference type="OrthoDB" id="5563016at2759"/>
<dbReference type="GO" id="GO:0030036">
    <property type="term" value="P:actin cytoskeleton organization"/>
    <property type="evidence" value="ECO:0007669"/>
    <property type="project" value="TreeGrafter"/>
</dbReference>
<name>A0A0F4ZE61_9PEZI</name>
<feature type="compositionally biased region" description="Basic and acidic residues" evidence="1">
    <location>
        <begin position="181"/>
        <end position="193"/>
    </location>
</feature>
<dbReference type="AlphaFoldDB" id="A0A0F4ZE61"/>
<dbReference type="GO" id="GO:0003779">
    <property type="term" value="F:actin binding"/>
    <property type="evidence" value="ECO:0007669"/>
    <property type="project" value="TreeGrafter"/>
</dbReference>
<organism evidence="2 3">
    <name type="scientific">Thielaviopsis punctulata</name>
    <dbReference type="NCBI Taxonomy" id="72032"/>
    <lineage>
        <taxon>Eukaryota</taxon>
        <taxon>Fungi</taxon>
        <taxon>Dikarya</taxon>
        <taxon>Ascomycota</taxon>
        <taxon>Pezizomycotina</taxon>
        <taxon>Sordariomycetes</taxon>
        <taxon>Hypocreomycetidae</taxon>
        <taxon>Microascales</taxon>
        <taxon>Ceratocystidaceae</taxon>
        <taxon>Thielaviopsis</taxon>
    </lineage>
</organism>
<reference evidence="2 3" key="1">
    <citation type="submission" date="2015-03" db="EMBL/GenBank/DDBJ databases">
        <authorList>
            <person name="Radwan O."/>
            <person name="Al-Naeli F.A."/>
            <person name="Rendon G.A."/>
            <person name="Fields C."/>
        </authorList>
    </citation>
    <scope>NUCLEOTIDE SEQUENCE [LARGE SCALE GENOMIC DNA]</scope>
    <source>
        <strain evidence="2">CR-DP1</strain>
    </source>
</reference>